<gene>
    <name evidence="2" type="ORF">NQU54_45245</name>
</gene>
<comment type="caution">
    <text evidence="2">The sequence shown here is derived from an EMBL/GenBank/DDBJ whole genome shotgun (WGS) entry which is preliminary data.</text>
</comment>
<name>A0A9X2S1A6_STRMQ</name>
<evidence type="ECO:0000313" key="2">
    <source>
        <dbReference type="EMBL" id="MCQ8836039.1"/>
    </source>
</evidence>
<accession>A0A9X2S1A6</accession>
<proteinExistence type="predicted"/>
<evidence type="ECO:0000256" key="1">
    <source>
        <dbReference type="SAM" id="MobiDB-lite"/>
    </source>
</evidence>
<dbReference type="Proteomes" id="UP001142400">
    <property type="component" value="Unassembled WGS sequence"/>
</dbReference>
<dbReference type="RefSeq" id="WP_257636121.1">
    <property type="nucleotide sequence ID" value="NZ_JANIIC010000101.1"/>
</dbReference>
<reference evidence="2" key="1">
    <citation type="submission" date="2022-06" db="EMBL/GenBank/DDBJ databases">
        <title>WGS of actinobacteria.</title>
        <authorList>
            <person name="Thawai C."/>
        </authorList>
    </citation>
    <scope>NUCLEOTIDE SEQUENCE</scope>
    <source>
        <strain evidence="2">DSM 42010</strain>
    </source>
</reference>
<protein>
    <submittedName>
        <fullName evidence="2">Uncharacterized protein</fullName>
    </submittedName>
</protein>
<organism evidence="2 3">
    <name type="scientific">Streptomyces malaysiensis subsp. samsunensis</name>
    <dbReference type="NCBI Taxonomy" id="459658"/>
    <lineage>
        <taxon>Bacteria</taxon>
        <taxon>Bacillati</taxon>
        <taxon>Actinomycetota</taxon>
        <taxon>Actinomycetes</taxon>
        <taxon>Kitasatosporales</taxon>
        <taxon>Streptomycetaceae</taxon>
        <taxon>Streptomyces</taxon>
        <taxon>Streptomyces violaceusniger group</taxon>
    </lineage>
</organism>
<evidence type="ECO:0000313" key="3">
    <source>
        <dbReference type="Proteomes" id="UP001142400"/>
    </source>
</evidence>
<dbReference type="EMBL" id="JANIIC010000101">
    <property type="protein sequence ID" value="MCQ8836039.1"/>
    <property type="molecule type" value="Genomic_DNA"/>
</dbReference>
<dbReference type="AlphaFoldDB" id="A0A9X2S1A6"/>
<feature type="region of interest" description="Disordered" evidence="1">
    <location>
        <begin position="19"/>
        <end position="43"/>
    </location>
</feature>
<keyword evidence="3" id="KW-1185">Reference proteome</keyword>
<sequence length="43" mass="4551">MRRRPTAAPSWLVAHAAEPHIDTAAAEPHIDTAPRPFGALPGP</sequence>